<evidence type="ECO:0000313" key="2">
    <source>
        <dbReference type="EMBL" id="PCH42827.1"/>
    </source>
</evidence>
<evidence type="ECO:0000256" key="1">
    <source>
        <dbReference type="SAM" id="MobiDB-lite"/>
    </source>
</evidence>
<accession>A0A2H3K340</accession>
<name>A0A2H3K340_WOLCO</name>
<proteinExistence type="predicted"/>
<dbReference type="Proteomes" id="UP000218811">
    <property type="component" value="Unassembled WGS sequence"/>
</dbReference>
<organism evidence="2 3">
    <name type="scientific">Wolfiporia cocos (strain MD-104)</name>
    <name type="common">Brown rot fungus</name>
    <dbReference type="NCBI Taxonomy" id="742152"/>
    <lineage>
        <taxon>Eukaryota</taxon>
        <taxon>Fungi</taxon>
        <taxon>Dikarya</taxon>
        <taxon>Basidiomycota</taxon>
        <taxon>Agaricomycotina</taxon>
        <taxon>Agaricomycetes</taxon>
        <taxon>Polyporales</taxon>
        <taxon>Phaeolaceae</taxon>
        <taxon>Wolfiporia</taxon>
    </lineage>
</organism>
<keyword evidence="3" id="KW-1185">Reference proteome</keyword>
<sequence>MAKINNTEYFEFIRDVVGLKVKAVNRKNQEAHGSNYGTPPNQCTDQPLDGGQRGKWIEDKVRRIFPELVRLRALFDGTIQSEGQRELMMAVLRQVRVMETEYIKKFYSCKSRKNKPLEENGNISNAACGPRIDTSYIAQLEVQPRDYVPSEVLDLFDLASEGSGCDIGPIKSNSDSDEEDDAADKQTVKDEEADLSIVAEVLSGTTQDLSDAAQALRLRSQLVTVVNRPVEGDNEYQNEGRER</sequence>
<reference evidence="2 3" key="1">
    <citation type="journal article" date="2012" name="Science">
        <title>The Paleozoic origin of enzymatic lignin decomposition reconstructed from 31 fungal genomes.</title>
        <authorList>
            <person name="Floudas D."/>
            <person name="Binder M."/>
            <person name="Riley R."/>
            <person name="Barry K."/>
            <person name="Blanchette R.A."/>
            <person name="Henrissat B."/>
            <person name="Martinez A.T."/>
            <person name="Otillar R."/>
            <person name="Spatafora J.W."/>
            <person name="Yadav J.S."/>
            <person name="Aerts A."/>
            <person name="Benoit I."/>
            <person name="Boyd A."/>
            <person name="Carlson A."/>
            <person name="Copeland A."/>
            <person name="Coutinho P.M."/>
            <person name="de Vries R.P."/>
            <person name="Ferreira P."/>
            <person name="Findley K."/>
            <person name="Foster B."/>
            <person name="Gaskell J."/>
            <person name="Glotzer D."/>
            <person name="Gorecki P."/>
            <person name="Heitman J."/>
            <person name="Hesse C."/>
            <person name="Hori C."/>
            <person name="Igarashi K."/>
            <person name="Jurgens J.A."/>
            <person name="Kallen N."/>
            <person name="Kersten P."/>
            <person name="Kohler A."/>
            <person name="Kuees U."/>
            <person name="Kumar T.K.A."/>
            <person name="Kuo A."/>
            <person name="LaButti K."/>
            <person name="Larrondo L.F."/>
            <person name="Lindquist E."/>
            <person name="Ling A."/>
            <person name="Lombard V."/>
            <person name="Lucas S."/>
            <person name="Lundell T."/>
            <person name="Martin R."/>
            <person name="McLaughlin D.J."/>
            <person name="Morgenstern I."/>
            <person name="Morin E."/>
            <person name="Murat C."/>
            <person name="Nagy L.G."/>
            <person name="Nolan M."/>
            <person name="Ohm R.A."/>
            <person name="Patyshakuliyeva A."/>
            <person name="Rokas A."/>
            <person name="Ruiz-Duenas F.J."/>
            <person name="Sabat G."/>
            <person name="Salamov A."/>
            <person name="Samejima M."/>
            <person name="Schmutz J."/>
            <person name="Slot J.C."/>
            <person name="St John F."/>
            <person name="Stenlid J."/>
            <person name="Sun H."/>
            <person name="Sun S."/>
            <person name="Syed K."/>
            <person name="Tsang A."/>
            <person name="Wiebenga A."/>
            <person name="Young D."/>
            <person name="Pisabarro A."/>
            <person name="Eastwood D.C."/>
            <person name="Martin F."/>
            <person name="Cullen D."/>
            <person name="Grigoriev I.V."/>
            <person name="Hibbett D.S."/>
        </authorList>
    </citation>
    <scope>NUCLEOTIDE SEQUENCE [LARGE SCALE GENOMIC DNA]</scope>
    <source>
        <strain evidence="2 3">MD-104</strain>
    </source>
</reference>
<evidence type="ECO:0000313" key="3">
    <source>
        <dbReference type="Proteomes" id="UP000218811"/>
    </source>
</evidence>
<gene>
    <name evidence="2" type="ORF">WOLCODRAFT_164042</name>
</gene>
<protein>
    <submittedName>
        <fullName evidence="2">Uncharacterized protein</fullName>
    </submittedName>
</protein>
<dbReference type="EMBL" id="KB468135">
    <property type="protein sequence ID" value="PCH42827.1"/>
    <property type="molecule type" value="Genomic_DNA"/>
</dbReference>
<feature type="region of interest" description="Disordered" evidence="1">
    <location>
        <begin position="166"/>
        <end position="190"/>
    </location>
</feature>
<dbReference type="AlphaFoldDB" id="A0A2H3K340"/>